<dbReference type="SUPFAM" id="SSF53098">
    <property type="entry name" value="Ribonuclease H-like"/>
    <property type="match status" value="1"/>
</dbReference>
<dbReference type="InterPro" id="IPR001584">
    <property type="entry name" value="Integrase_cat-core"/>
</dbReference>
<evidence type="ECO:0000313" key="3">
    <source>
        <dbReference type="Proteomes" id="UP000657372"/>
    </source>
</evidence>
<dbReference type="Proteomes" id="UP000657372">
    <property type="component" value="Unassembled WGS sequence"/>
</dbReference>
<dbReference type="Gene3D" id="3.30.420.10">
    <property type="entry name" value="Ribonuclease H-like superfamily/Ribonuclease H"/>
    <property type="match status" value="1"/>
</dbReference>
<dbReference type="PROSITE" id="PS50994">
    <property type="entry name" value="INTEGRASE"/>
    <property type="match status" value="1"/>
</dbReference>
<gene>
    <name evidence="2" type="ORF">IXC47_11840</name>
</gene>
<feature type="domain" description="Integrase catalytic" evidence="1">
    <location>
        <begin position="148"/>
        <end position="347"/>
    </location>
</feature>
<sequence>MAAGWRKQIPAESLLQLRQRLDRLPHKSPERAAQVRAMSELYGMSTTSVYRALKDFLKPRVVHRTDHGKPRVLPKSELERYCELVAALKLRTTNKQGRHLSTKRSIELLEEYGVETVQGLVRAPQGVLTRSTVNQYLTLWHLDQPRLRRQPPAVRFQAEHSNDCWQFDMSPSDLKRIDKPDWIEPGKGEPTLMLYSVVDDRSGVAYQEYRCVYGEDAESALRFLFNAMAAKADPEYPFQGRPLMIYLDNGPVAKSRVFQNVMHALGIEWMTHIPAGKDGERVTARSKGKVERPFRTVKEAHETLYHFHKPETEQQANEWLLRYLMRYIRQDHRSEQHSRIEDWLANFPSGGIRQMCAWEQYCRFAREPERRRVGVDARVSVEGTSYEVELDMAGEYVLLLWGLFDNELYVEYESVRTGPYYPVAGPIPLNRYRAFKRGAADARADRIRTLADQLKLPIEALAGKDLHLAPLNLPGELPIQPFDAEAHEFHFANVIAAKLAIAGELAKPLAKLSPADRAVIDQVLSETLTRSVVLARIRDYFRNKKTGEDHAS</sequence>
<evidence type="ECO:0000259" key="1">
    <source>
        <dbReference type="PROSITE" id="PS50994"/>
    </source>
</evidence>
<reference evidence="2 3" key="1">
    <citation type="submission" date="2020-11" db="EMBL/GenBank/DDBJ databases">
        <title>WGS of Herminiimonas contaminans strain Marseille-Q4544 isolated from planarians Schmidtea mediterranea.</title>
        <authorList>
            <person name="Kangale L."/>
        </authorList>
    </citation>
    <scope>NUCLEOTIDE SEQUENCE [LARGE SCALE GENOMIC DNA]</scope>
    <source>
        <strain evidence="2 3">Marseille-Q4544</strain>
    </source>
</reference>
<dbReference type="PANTHER" id="PTHR35004:SF7">
    <property type="entry name" value="INTEGRASE PROTEIN"/>
    <property type="match status" value="1"/>
</dbReference>
<evidence type="ECO:0000313" key="2">
    <source>
        <dbReference type="EMBL" id="MBF8178375.1"/>
    </source>
</evidence>
<comment type="caution">
    <text evidence="2">The sequence shown here is derived from an EMBL/GenBank/DDBJ whole genome shotgun (WGS) entry which is preliminary data.</text>
</comment>
<dbReference type="EMBL" id="JADOEL010000009">
    <property type="protein sequence ID" value="MBF8178375.1"/>
    <property type="molecule type" value="Genomic_DNA"/>
</dbReference>
<organism evidence="2 3">
    <name type="scientific">Herminiimonas contaminans</name>
    <dbReference type="NCBI Taxonomy" id="1111140"/>
    <lineage>
        <taxon>Bacteria</taxon>
        <taxon>Pseudomonadati</taxon>
        <taxon>Pseudomonadota</taxon>
        <taxon>Betaproteobacteria</taxon>
        <taxon>Burkholderiales</taxon>
        <taxon>Oxalobacteraceae</taxon>
        <taxon>Herminiimonas</taxon>
    </lineage>
</organism>
<dbReference type="PANTHER" id="PTHR35004">
    <property type="entry name" value="TRANSPOSASE RV3428C-RELATED"/>
    <property type="match status" value="1"/>
</dbReference>
<proteinExistence type="predicted"/>
<keyword evidence="3" id="KW-1185">Reference proteome</keyword>
<name>A0ABS0EU54_9BURK</name>
<accession>A0ABS0EU54</accession>
<dbReference type="InterPro" id="IPR012337">
    <property type="entry name" value="RNaseH-like_sf"/>
</dbReference>
<dbReference type="InterPro" id="IPR036397">
    <property type="entry name" value="RNaseH_sf"/>
</dbReference>
<protein>
    <submittedName>
        <fullName evidence="2">Transposase family protein</fullName>
    </submittedName>
</protein>